<sequence length="431" mass="48117">MQKRPAKSNSTLRRLIKEAILKNKSALSPKKGRVSIGWPVFDAEEIQGALDALLEVQISQGPRVREFEDLCAKYVGTKYAIAVNSGSSANLLALSALIASGEVSLGSEVILPATTFATVASPILQVGLIPVYVDVDPLSWNIDPKEVKKAIGPKTRVIMPVHTFGNPADMKVIMPLANKHKLIVLEDCCEAHGAAINGKKVGSFGDLSTLSFFVAHNITTGEGGMLFTNSKKYRNILHSLREFGRLPLEESTNKRFTHPSMPGFDARYIFTRLGYNVRMTDVMASLGIAQIKKLDKFNRKRIATVERYNKALKKYADYLQLPSVERGNFHSFYGYPFFVKKTAPFTRMDLVSFLEQRGIETRPFFGGCLPDQPAFRDEPKRIVGKLPVARLLRDQSVFIGCHPALSDDHVRHVLTSFDEFFTRLPKSRRKN</sequence>
<dbReference type="PIRSF" id="PIRSF000390">
    <property type="entry name" value="PLP_StrS"/>
    <property type="match status" value="1"/>
</dbReference>
<dbReference type="InterPro" id="IPR000653">
    <property type="entry name" value="DegT/StrS_aminotransferase"/>
</dbReference>
<protein>
    <recommendedName>
        <fullName evidence="4">Aminotransferase DegT</fullName>
    </recommendedName>
</protein>
<dbReference type="PANTHER" id="PTHR30244">
    <property type="entry name" value="TRANSAMINASE"/>
    <property type="match status" value="1"/>
</dbReference>
<dbReference type="GO" id="GO:0000271">
    <property type="term" value="P:polysaccharide biosynthetic process"/>
    <property type="evidence" value="ECO:0007669"/>
    <property type="project" value="TreeGrafter"/>
</dbReference>
<dbReference type="InterPro" id="IPR015422">
    <property type="entry name" value="PyrdxlP-dep_Trfase_small"/>
</dbReference>
<keyword evidence="1" id="KW-0663">Pyridoxal phosphate</keyword>
<dbReference type="CDD" id="cd00616">
    <property type="entry name" value="AHBA_syn"/>
    <property type="match status" value="1"/>
</dbReference>
<dbReference type="InterPro" id="IPR015424">
    <property type="entry name" value="PyrdxlP-dep_Trfase"/>
</dbReference>
<reference evidence="2 3" key="1">
    <citation type="journal article" date="2016" name="Nat. Commun.">
        <title>Thousands of microbial genomes shed light on interconnected biogeochemical processes in an aquifer system.</title>
        <authorList>
            <person name="Anantharaman K."/>
            <person name="Brown C.T."/>
            <person name="Hug L.A."/>
            <person name="Sharon I."/>
            <person name="Castelle C.J."/>
            <person name="Probst A.J."/>
            <person name="Thomas B.C."/>
            <person name="Singh A."/>
            <person name="Wilkins M.J."/>
            <person name="Karaoz U."/>
            <person name="Brodie E.L."/>
            <person name="Williams K.H."/>
            <person name="Hubbard S.S."/>
            <person name="Banfield J.F."/>
        </authorList>
    </citation>
    <scope>NUCLEOTIDE SEQUENCE [LARGE SCALE GENOMIC DNA]</scope>
</reference>
<dbReference type="Gene3D" id="3.40.640.10">
    <property type="entry name" value="Type I PLP-dependent aspartate aminotransferase-like (Major domain)"/>
    <property type="match status" value="1"/>
</dbReference>
<proteinExistence type="inferred from homology"/>
<name>A0A1F8F1F4_9BACT</name>
<dbReference type="PANTHER" id="PTHR30244:SF34">
    <property type="entry name" value="DTDP-4-AMINO-4,6-DIDEOXYGALACTOSE TRANSAMINASE"/>
    <property type="match status" value="1"/>
</dbReference>
<dbReference type="InterPro" id="IPR015421">
    <property type="entry name" value="PyrdxlP-dep_Trfase_major"/>
</dbReference>
<dbReference type="AlphaFoldDB" id="A0A1F8F1F4"/>
<comment type="caution">
    <text evidence="2">The sequence shown here is derived from an EMBL/GenBank/DDBJ whole genome shotgun (WGS) entry which is preliminary data.</text>
</comment>
<gene>
    <name evidence="2" type="ORF">A2669_02650</name>
</gene>
<dbReference type="GO" id="GO:0008483">
    <property type="term" value="F:transaminase activity"/>
    <property type="evidence" value="ECO:0007669"/>
    <property type="project" value="TreeGrafter"/>
</dbReference>
<evidence type="ECO:0008006" key="4">
    <source>
        <dbReference type="Google" id="ProtNLM"/>
    </source>
</evidence>
<evidence type="ECO:0000256" key="1">
    <source>
        <dbReference type="RuleBase" id="RU004508"/>
    </source>
</evidence>
<dbReference type="Gene3D" id="3.90.1150.10">
    <property type="entry name" value="Aspartate Aminotransferase, domain 1"/>
    <property type="match status" value="1"/>
</dbReference>
<dbReference type="EMBL" id="MGJM01000006">
    <property type="protein sequence ID" value="OGN06971.1"/>
    <property type="molecule type" value="Genomic_DNA"/>
</dbReference>
<dbReference type="Proteomes" id="UP000177605">
    <property type="component" value="Unassembled WGS sequence"/>
</dbReference>
<organism evidence="2 3">
    <name type="scientific">Candidatus Yanofskybacteria bacterium RIFCSPHIGHO2_01_FULL_48_25b</name>
    <dbReference type="NCBI Taxonomy" id="1802672"/>
    <lineage>
        <taxon>Bacteria</taxon>
        <taxon>Candidatus Yanofskyibacteriota</taxon>
    </lineage>
</organism>
<dbReference type="Pfam" id="PF01041">
    <property type="entry name" value="DegT_DnrJ_EryC1"/>
    <property type="match status" value="1"/>
</dbReference>
<comment type="similarity">
    <text evidence="1">Belongs to the DegT/DnrJ/EryC1 family.</text>
</comment>
<dbReference type="GO" id="GO:0030170">
    <property type="term" value="F:pyridoxal phosphate binding"/>
    <property type="evidence" value="ECO:0007669"/>
    <property type="project" value="TreeGrafter"/>
</dbReference>
<accession>A0A1F8F1F4</accession>
<dbReference type="SUPFAM" id="SSF53383">
    <property type="entry name" value="PLP-dependent transferases"/>
    <property type="match status" value="1"/>
</dbReference>
<evidence type="ECO:0000313" key="2">
    <source>
        <dbReference type="EMBL" id="OGN06971.1"/>
    </source>
</evidence>
<evidence type="ECO:0000313" key="3">
    <source>
        <dbReference type="Proteomes" id="UP000177605"/>
    </source>
</evidence>